<dbReference type="AlphaFoldDB" id="A0A0F9RDF2"/>
<protein>
    <submittedName>
        <fullName evidence="1">Uncharacterized protein</fullName>
    </submittedName>
</protein>
<proteinExistence type="predicted"/>
<comment type="caution">
    <text evidence="1">The sequence shown here is derived from an EMBL/GenBank/DDBJ whole genome shotgun (WGS) entry which is preliminary data.</text>
</comment>
<organism evidence="1">
    <name type="scientific">marine sediment metagenome</name>
    <dbReference type="NCBI Taxonomy" id="412755"/>
    <lineage>
        <taxon>unclassified sequences</taxon>
        <taxon>metagenomes</taxon>
        <taxon>ecological metagenomes</taxon>
    </lineage>
</organism>
<sequence length="131" mass="13258">MANLTKLATASVDINTAKLLPPVSGVFAGEAIDLLAPCHINVDGTVHMSASTGTVGAIGEYVGFAPAAYALGEAVTLFGKGLRFSYGAALVEGKLLYISATPGALSDAVVISSDVSPIARVITPTDILVIR</sequence>
<reference evidence="1" key="1">
    <citation type="journal article" date="2015" name="Nature">
        <title>Complex archaea that bridge the gap between prokaryotes and eukaryotes.</title>
        <authorList>
            <person name="Spang A."/>
            <person name="Saw J.H."/>
            <person name="Jorgensen S.L."/>
            <person name="Zaremba-Niedzwiedzka K."/>
            <person name="Martijn J."/>
            <person name="Lind A.E."/>
            <person name="van Eijk R."/>
            <person name="Schleper C."/>
            <person name="Guy L."/>
            <person name="Ettema T.J."/>
        </authorList>
    </citation>
    <scope>NUCLEOTIDE SEQUENCE</scope>
</reference>
<evidence type="ECO:0000313" key="1">
    <source>
        <dbReference type="EMBL" id="KKN52914.1"/>
    </source>
</evidence>
<dbReference type="EMBL" id="LAZR01000998">
    <property type="protein sequence ID" value="KKN52914.1"/>
    <property type="molecule type" value="Genomic_DNA"/>
</dbReference>
<name>A0A0F9RDF2_9ZZZZ</name>
<gene>
    <name evidence="1" type="ORF">LCGC14_0607760</name>
</gene>
<accession>A0A0F9RDF2</accession>